<evidence type="ECO:0000256" key="1">
    <source>
        <dbReference type="SAM" id="SignalP"/>
    </source>
</evidence>
<dbReference type="Proteomes" id="UP000541444">
    <property type="component" value="Unassembled WGS sequence"/>
</dbReference>
<reference evidence="3 4" key="1">
    <citation type="journal article" date="2020" name="IScience">
        <title>Genome Sequencing of the Endangered Kingdonia uniflora (Circaeasteraceae, Ranunculales) Reveals Potential Mechanisms of Evolutionary Specialization.</title>
        <authorList>
            <person name="Sun Y."/>
            <person name="Deng T."/>
            <person name="Zhang A."/>
            <person name="Moore M.J."/>
            <person name="Landis J.B."/>
            <person name="Lin N."/>
            <person name="Zhang H."/>
            <person name="Zhang X."/>
            <person name="Huang J."/>
            <person name="Zhang X."/>
            <person name="Sun H."/>
            <person name="Wang H."/>
        </authorList>
    </citation>
    <scope>NUCLEOTIDE SEQUENCE [LARGE SCALE GENOMIC DNA]</scope>
    <source>
        <strain evidence="3">TB1705</strain>
        <tissue evidence="3">Leaf</tissue>
    </source>
</reference>
<feature type="signal peptide" evidence="1">
    <location>
        <begin position="1"/>
        <end position="19"/>
    </location>
</feature>
<dbReference type="Pfam" id="PF23156">
    <property type="entry name" value="DUF7054"/>
    <property type="match status" value="1"/>
</dbReference>
<sequence>MLLQVSLLLQLSLLNKTNNYYNSQFYFTPLVLHIYNCATHAGYDRSRRQCSTKEPNKPALRLLSSALLDMPTTSSKTRRVIADKSASFNGRKTPDVITATLLVRPKTDTNLLETVTTDMVVVPRRMTKLLLNVTVQRSSGPVQVVMSPESTVENLTAEAIRVYVKEGRRPLLVTNDPLGFELHYSQFSLQSLNREEKLMTLGSRNFFLCPSTTTSTTSVTYCNQVVEKDSKIVHPWLWLMDFLL</sequence>
<organism evidence="3 4">
    <name type="scientific">Kingdonia uniflora</name>
    <dbReference type="NCBI Taxonomy" id="39325"/>
    <lineage>
        <taxon>Eukaryota</taxon>
        <taxon>Viridiplantae</taxon>
        <taxon>Streptophyta</taxon>
        <taxon>Embryophyta</taxon>
        <taxon>Tracheophyta</taxon>
        <taxon>Spermatophyta</taxon>
        <taxon>Magnoliopsida</taxon>
        <taxon>Ranunculales</taxon>
        <taxon>Circaeasteraceae</taxon>
        <taxon>Kingdonia</taxon>
    </lineage>
</organism>
<proteinExistence type="predicted"/>
<evidence type="ECO:0000313" key="3">
    <source>
        <dbReference type="EMBL" id="KAF6150369.1"/>
    </source>
</evidence>
<accession>A0A7J7M656</accession>
<feature type="domain" description="DUF7054" evidence="2">
    <location>
        <begin position="126"/>
        <end position="209"/>
    </location>
</feature>
<keyword evidence="4" id="KW-1185">Reference proteome</keyword>
<keyword evidence="1" id="KW-0732">Signal</keyword>
<name>A0A7J7M656_9MAGN</name>
<evidence type="ECO:0000259" key="2">
    <source>
        <dbReference type="Pfam" id="PF23156"/>
    </source>
</evidence>
<dbReference type="PANTHER" id="PTHR33270:SF24">
    <property type="entry name" value="EXPRESSED PROTEIN"/>
    <property type="match status" value="1"/>
</dbReference>
<dbReference type="OrthoDB" id="651546at2759"/>
<dbReference type="PANTHER" id="PTHR33270">
    <property type="entry name" value="BNAC05G50380D PROTEIN"/>
    <property type="match status" value="1"/>
</dbReference>
<dbReference type="EMBL" id="JACGCM010001747">
    <property type="protein sequence ID" value="KAF6150369.1"/>
    <property type="molecule type" value="Genomic_DNA"/>
</dbReference>
<dbReference type="AlphaFoldDB" id="A0A7J7M656"/>
<evidence type="ECO:0000313" key="4">
    <source>
        <dbReference type="Proteomes" id="UP000541444"/>
    </source>
</evidence>
<protein>
    <recommendedName>
        <fullName evidence="2">DUF7054 domain-containing protein</fullName>
    </recommendedName>
</protein>
<feature type="chain" id="PRO_5029893608" description="DUF7054 domain-containing protein" evidence="1">
    <location>
        <begin position="20"/>
        <end position="244"/>
    </location>
</feature>
<gene>
    <name evidence="3" type="ORF">GIB67_034068</name>
</gene>
<comment type="caution">
    <text evidence="3">The sequence shown here is derived from an EMBL/GenBank/DDBJ whole genome shotgun (WGS) entry which is preliminary data.</text>
</comment>
<dbReference type="InterPro" id="IPR040358">
    <property type="entry name" value="At4g22758-like"/>
</dbReference>
<dbReference type="InterPro" id="IPR055482">
    <property type="entry name" value="DUF7054"/>
</dbReference>